<evidence type="ECO:0000256" key="1">
    <source>
        <dbReference type="SAM" id="MobiDB-lite"/>
    </source>
</evidence>
<proteinExistence type="predicted"/>
<name>A0ABR2XTM5_9PEZI</name>
<sequence>MFDGDNSVSIPTTPPPTQAFNQTKTELSEPSGLACPVGSRTYQSYGLPEDLAVALAKYQPSIPVGSSDAWEYTLYRNRHLSTTS</sequence>
<evidence type="ECO:0000313" key="2">
    <source>
        <dbReference type="EMBL" id="KAK9777169.1"/>
    </source>
</evidence>
<organism evidence="2 3">
    <name type="scientific">Seiridium cardinale</name>
    <dbReference type="NCBI Taxonomy" id="138064"/>
    <lineage>
        <taxon>Eukaryota</taxon>
        <taxon>Fungi</taxon>
        <taxon>Dikarya</taxon>
        <taxon>Ascomycota</taxon>
        <taxon>Pezizomycotina</taxon>
        <taxon>Sordariomycetes</taxon>
        <taxon>Xylariomycetidae</taxon>
        <taxon>Amphisphaeriales</taxon>
        <taxon>Sporocadaceae</taxon>
        <taxon>Seiridium</taxon>
    </lineage>
</organism>
<dbReference type="Proteomes" id="UP001465668">
    <property type="component" value="Unassembled WGS sequence"/>
</dbReference>
<feature type="region of interest" description="Disordered" evidence="1">
    <location>
        <begin position="1"/>
        <end position="32"/>
    </location>
</feature>
<reference evidence="2 3" key="1">
    <citation type="submission" date="2024-02" db="EMBL/GenBank/DDBJ databases">
        <title>First draft genome assembly of two strains of Seiridium cardinale.</title>
        <authorList>
            <person name="Emiliani G."/>
            <person name="Scali E."/>
        </authorList>
    </citation>
    <scope>NUCLEOTIDE SEQUENCE [LARGE SCALE GENOMIC DNA]</scope>
    <source>
        <strain evidence="2 3">BM-138-000479</strain>
    </source>
</reference>
<feature type="compositionally biased region" description="Polar residues" evidence="1">
    <location>
        <begin position="1"/>
        <end position="11"/>
    </location>
</feature>
<protein>
    <submittedName>
        <fullName evidence="2">Uncharacterized protein</fullName>
    </submittedName>
</protein>
<accession>A0ABR2XTM5</accession>
<comment type="caution">
    <text evidence="2">The sequence shown here is derived from an EMBL/GenBank/DDBJ whole genome shotgun (WGS) entry which is preliminary data.</text>
</comment>
<evidence type="ECO:0000313" key="3">
    <source>
        <dbReference type="Proteomes" id="UP001465668"/>
    </source>
</evidence>
<gene>
    <name evidence="2" type="ORF">SCAR479_06237</name>
</gene>
<keyword evidence="3" id="KW-1185">Reference proteome</keyword>
<dbReference type="EMBL" id="JARVKM010000023">
    <property type="protein sequence ID" value="KAK9777169.1"/>
    <property type="molecule type" value="Genomic_DNA"/>
</dbReference>